<sequence length="180" mass="20730">MFYNCIMEGKALPDYPGTDPYQVNLTFKAPILDAAFVIFIRNEQNRRTPAGQLNVFKLLTLYKVAMRDYEGLERHLLQKLTEEGLVIDENGSYRLSDDYRNEAVEKLKGLNMNHLKMVSDSFRKNGFISRSTLKETFVDILSEKQIRSLISKVEDVGLIQKEGAGKYTRYTKTPDFPSFV</sequence>
<dbReference type="HOGENOM" id="CLU_1494870_0_0_10"/>
<dbReference type="AlphaFoldDB" id="F3QRA8"/>
<protein>
    <submittedName>
        <fullName evidence="1">Uncharacterized protein</fullName>
    </submittedName>
</protein>
<proteinExistence type="predicted"/>
<dbReference type="EMBL" id="AFBR01000020">
    <property type="protein sequence ID" value="EGG56362.1"/>
    <property type="molecule type" value="Genomic_DNA"/>
</dbReference>
<dbReference type="eggNOG" id="ENOG5033YZG">
    <property type="taxonomic scope" value="Bacteria"/>
</dbReference>
<gene>
    <name evidence="1" type="ORF">HMPREF9442_00707</name>
</gene>
<organism evidence="1 2">
    <name type="scientific">Paraprevotella xylaniphila YIT 11841</name>
    <dbReference type="NCBI Taxonomy" id="762982"/>
    <lineage>
        <taxon>Bacteria</taxon>
        <taxon>Pseudomonadati</taxon>
        <taxon>Bacteroidota</taxon>
        <taxon>Bacteroidia</taxon>
        <taxon>Bacteroidales</taxon>
        <taxon>Prevotellaceae</taxon>
        <taxon>Paraprevotella</taxon>
    </lineage>
</organism>
<comment type="caution">
    <text evidence="1">The sequence shown here is derived from an EMBL/GenBank/DDBJ whole genome shotgun (WGS) entry which is preliminary data.</text>
</comment>
<keyword evidence="2" id="KW-1185">Reference proteome</keyword>
<evidence type="ECO:0000313" key="2">
    <source>
        <dbReference type="Proteomes" id="UP000005546"/>
    </source>
</evidence>
<dbReference type="Proteomes" id="UP000005546">
    <property type="component" value="Unassembled WGS sequence"/>
</dbReference>
<accession>F3QRA8</accession>
<evidence type="ECO:0000313" key="1">
    <source>
        <dbReference type="EMBL" id="EGG56362.1"/>
    </source>
</evidence>
<name>F3QRA8_9BACT</name>
<reference evidence="1 2" key="1">
    <citation type="submission" date="2011-02" db="EMBL/GenBank/DDBJ databases">
        <authorList>
            <person name="Weinstock G."/>
            <person name="Sodergren E."/>
            <person name="Clifton S."/>
            <person name="Fulton L."/>
            <person name="Fulton B."/>
            <person name="Courtney L."/>
            <person name="Fronick C."/>
            <person name="Harrison M."/>
            <person name="Strong C."/>
            <person name="Farmer C."/>
            <person name="Delahaunty K."/>
            <person name="Markovic C."/>
            <person name="Hall O."/>
            <person name="Minx P."/>
            <person name="Tomlinson C."/>
            <person name="Mitreva M."/>
            <person name="Hou S."/>
            <person name="Chen J."/>
            <person name="Wollam A."/>
            <person name="Pepin K.H."/>
            <person name="Johnson M."/>
            <person name="Bhonagiri V."/>
            <person name="Zhang X."/>
            <person name="Suruliraj S."/>
            <person name="Warren W."/>
            <person name="Chinwalla A."/>
            <person name="Mardis E.R."/>
            <person name="Wilson R.K."/>
        </authorList>
    </citation>
    <scope>NUCLEOTIDE SEQUENCE [LARGE SCALE GENOMIC DNA]</scope>
    <source>
        <strain evidence="1 2">YIT 11841</strain>
    </source>
</reference>